<reference evidence="2" key="1">
    <citation type="submission" date="2014-11" db="EMBL/GenBank/DDBJ databases">
        <authorList>
            <person name="Otto D Thomas"/>
            <person name="Naeem Raeece"/>
        </authorList>
    </citation>
    <scope>NUCLEOTIDE SEQUENCE</scope>
</reference>
<feature type="compositionally biased region" description="Gly residues" evidence="1">
    <location>
        <begin position="72"/>
        <end position="81"/>
    </location>
</feature>
<feature type="compositionally biased region" description="Low complexity" evidence="1">
    <location>
        <begin position="554"/>
        <end position="572"/>
    </location>
</feature>
<evidence type="ECO:0000256" key="1">
    <source>
        <dbReference type="SAM" id="MobiDB-lite"/>
    </source>
</evidence>
<evidence type="ECO:0000313" key="2">
    <source>
        <dbReference type="EMBL" id="CEM14024.1"/>
    </source>
</evidence>
<feature type="compositionally biased region" description="Low complexity" evidence="1">
    <location>
        <begin position="767"/>
        <end position="788"/>
    </location>
</feature>
<feature type="compositionally biased region" description="Low complexity" evidence="1">
    <location>
        <begin position="82"/>
        <end position="91"/>
    </location>
</feature>
<protein>
    <submittedName>
        <fullName evidence="2">Uncharacterized protein</fullName>
    </submittedName>
</protein>
<feature type="region of interest" description="Disordered" evidence="1">
    <location>
        <begin position="702"/>
        <end position="845"/>
    </location>
</feature>
<dbReference type="EMBL" id="CDMZ01000425">
    <property type="protein sequence ID" value="CEM14024.1"/>
    <property type="molecule type" value="Genomic_DNA"/>
</dbReference>
<proteinExistence type="predicted"/>
<dbReference type="AlphaFoldDB" id="A0A0G4FKD1"/>
<gene>
    <name evidence="2" type="ORF">Cvel_17410</name>
</gene>
<feature type="region of interest" description="Disordered" evidence="1">
    <location>
        <begin position="176"/>
        <end position="244"/>
    </location>
</feature>
<sequence length="845" mass="84735">MGPHQGIGMEGGGRMGGGGPGNQPLLLHGGDDVNFPALAAGAAGRHLHAGENETAEGVGGRGGTPLNANGPAGAGGPGGIAGAPEPLLGGPRFPGGHGMVTPTGILGSPGGMAAVNPLVTAGQGGQVDPTQILRTLINNHTNHATGQVDQAAFIAQGQQIFGDNFEKMVRALPQTDLTSQQQQASPAGPGTHGRSPGTPSQPILPPPQYDPTALQAAANAAQQQQQIQGSPPRPGAPSPHMQVQGVGVNPAAAALNPQAVQELNKLFILAQQNPSVLQHPELARVLSHPQILHILAMQQQQQQVQQQQQLQEYQRLHQQQLQTQQQQQQQPNSVGAPGGGGGGPGPAPPDSRTAGKVPMTPPTPSAQPPTFVPQQQPPMAGGGRGGPRLDGPPPMPMSRQGGPQTKMKGPPPQSDNAGPTGLVRLQQDMEPVSKDGDWATQQERQQGGLPENMKHPPPDDSARVHGPGADQQLRSPALGGPGGPPVAVSPGGVPGGDNIPVAPAGGGPFVDHNAAAMGAGGLSGSPGINMHQPQPKRGGGGPPGGRTPAPPPYDAAGAPQQPGPPNQQQRLPPGGGAPGQPPPSGPPSRVPPEEEEGMGGDHPSVLLQHGGRGGGQFGGRDDLDAGTGLRQPHILGTNAHPSHFIPGPAHMPHAQQHALHGALHAQAPILGVHGQHSAAPLITSQASIGAITETGSNIGLSKRERKPLAIRDPKTQKIVAGGSHADDSISRASSLVPDRPGTGGGGTADASTSAAASQGTGAGAAGAGDQQQQQEDNTQGGDSAAAAGGPSGDMDEGGDGTTGTNWGDSGGDLQQQQENPNHHQNPAAAAAERSQQPDSGDLSKV</sequence>
<feature type="non-terminal residue" evidence="2">
    <location>
        <position position="845"/>
    </location>
</feature>
<feature type="compositionally biased region" description="Low complexity" evidence="1">
    <location>
        <begin position="748"/>
        <end position="759"/>
    </location>
</feature>
<feature type="compositionally biased region" description="Polar residues" evidence="1">
    <location>
        <begin position="176"/>
        <end position="185"/>
    </location>
</feature>
<feature type="compositionally biased region" description="Gly residues" evidence="1">
    <location>
        <begin position="8"/>
        <end position="21"/>
    </location>
</feature>
<feature type="region of interest" description="Disordered" evidence="1">
    <location>
        <begin position="320"/>
        <end position="659"/>
    </location>
</feature>
<feature type="region of interest" description="Disordered" evidence="1">
    <location>
        <begin position="1"/>
        <end position="29"/>
    </location>
</feature>
<feature type="compositionally biased region" description="Basic and acidic residues" evidence="1">
    <location>
        <begin position="452"/>
        <end position="463"/>
    </location>
</feature>
<feature type="region of interest" description="Disordered" evidence="1">
    <location>
        <begin position="53"/>
        <end position="105"/>
    </location>
</feature>
<name>A0A0G4FKD1_9ALVE</name>
<feature type="compositionally biased region" description="Low complexity" evidence="1">
    <location>
        <begin position="213"/>
        <end position="228"/>
    </location>
</feature>
<accession>A0A0G4FKD1</accession>
<feature type="compositionally biased region" description="Pro residues" evidence="1">
    <location>
        <begin position="579"/>
        <end position="590"/>
    </location>
</feature>
<feature type="compositionally biased region" description="Pro residues" evidence="1">
    <location>
        <begin position="359"/>
        <end position="371"/>
    </location>
</feature>
<feature type="compositionally biased region" description="Low complexity" evidence="1">
    <location>
        <begin position="320"/>
        <end position="330"/>
    </location>
</feature>
<organism evidence="2">
    <name type="scientific">Chromera velia CCMP2878</name>
    <dbReference type="NCBI Taxonomy" id="1169474"/>
    <lineage>
        <taxon>Eukaryota</taxon>
        <taxon>Sar</taxon>
        <taxon>Alveolata</taxon>
        <taxon>Colpodellida</taxon>
        <taxon>Chromeraceae</taxon>
        <taxon>Chromera</taxon>
    </lineage>
</organism>
<feature type="compositionally biased region" description="Basic and acidic residues" evidence="1">
    <location>
        <begin position="706"/>
        <end position="715"/>
    </location>
</feature>
<feature type="compositionally biased region" description="Low complexity" evidence="1">
    <location>
        <begin position="802"/>
        <end position="831"/>
    </location>
</feature>